<keyword evidence="9" id="KW-1185">Reference proteome</keyword>
<evidence type="ECO:0000256" key="6">
    <source>
        <dbReference type="SAM" id="SignalP"/>
    </source>
</evidence>
<keyword evidence="5" id="KW-1133">Transmembrane helix</keyword>
<sequence>MNQVVWLPFLLVAPLCSTEITYATINGAVTLYPGIFINVTSVLWKFKTNKAAEYDDFGLKYYAFKERASLDLKSGSLTIRELTTEDNGEFLVEVNHEQQNKKFFLQVIAEVSSVHITKSDATADHCVLVCKAEPQSEDKLLKYKWIEKNLNIPTLDVQEAEMANSYTCNASNPVSWKTRTVTAKNLCEGQHPPPSPGPIIGGSLAVIALIGIGVTAWYLIKNDKNERSSGADKNKGMLLRTYIL</sequence>
<proteinExistence type="predicted"/>
<comment type="caution">
    <text evidence="8">The sequence shown here is derived from an EMBL/GenBank/DDBJ whole genome shotgun (WGS) entry which is preliminary data.</text>
</comment>
<evidence type="ECO:0000313" key="8">
    <source>
        <dbReference type="EMBL" id="KAL2102810.1"/>
    </source>
</evidence>
<evidence type="ECO:0000313" key="9">
    <source>
        <dbReference type="Proteomes" id="UP001591681"/>
    </source>
</evidence>
<evidence type="ECO:0000256" key="2">
    <source>
        <dbReference type="ARBA" id="ARBA00022729"/>
    </source>
</evidence>
<dbReference type="Proteomes" id="UP001591681">
    <property type="component" value="Unassembled WGS sequence"/>
</dbReference>
<dbReference type="InterPro" id="IPR015631">
    <property type="entry name" value="CD2/SLAM_rcpt"/>
</dbReference>
<evidence type="ECO:0000256" key="3">
    <source>
        <dbReference type="ARBA" id="ARBA00023136"/>
    </source>
</evidence>
<dbReference type="AlphaFoldDB" id="A0ABD1KUI5"/>
<feature type="signal peptide" evidence="6">
    <location>
        <begin position="1"/>
        <end position="18"/>
    </location>
</feature>
<feature type="transmembrane region" description="Helical" evidence="5">
    <location>
        <begin position="199"/>
        <end position="220"/>
    </location>
</feature>
<dbReference type="GO" id="GO:0016020">
    <property type="term" value="C:membrane"/>
    <property type="evidence" value="ECO:0007669"/>
    <property type="project" value="UniProtKB-SubCell"/>
</dbReference>
<accession>A0ABD1KUI5</accession>
<dbReference type="InterPro" id="IPR007110">
    <property type="entry name" value="Ig-like_dom"/>
</dbReference>
<protein>
    <recommendedName>
        <fullName evidence="7">Ig-like domain-containing protein</fullName>
    </recommendedName>
</protein>
<keyword evidence="3 5" id="KW-0472">Membrane</keyword>
<dbReference type="EMBL" id="JBHFQA010000002">
    <property type="protein sequence ID" value="KAL2102810.1"/>
    <property type="molecule type" value="Genomic_DNA"/>
</dbReference>
<comment type="subcellular location">
    <subcellularLocation>
        <location evidence="1">Membrane</location>
    </subcellularLocation>
</comment>
<dbReference type="InterPro" id="IPR013783">
    <property type="entry name" value="Ig-like_fold"/>
</dbReference>
<feature type="chain" id="PRO_5044768192" description="Ig-like domain-containing protein" evidence="6">
    <location>
        <begin position="19"/>
        <end position="244"/>
    </location>
</feature>
<dbReference type="Gene3D" id="2.60.40.10">
    <property type="entry name" value="Immunoglobulins"/>
    <property type="match status" value="2"/>
</dbReference>
<evidence type="ECO:0000256" key="1">
    <source>
        <dbReference type="ARBA" id="ARBA00004370"/>
    </source>
</evidence>
<evidence type="ECO:0000256" key="4">
    <source>
        <dbReference type="ARBA" id="ARBA00023180"/>
    </source>
</evidence>
<dbReference type="PROSITE" id="PS50835">
    <property type="entry name" value="IG_LIKE"/>
    <property type="match status" value="1"/>
</dbReference>
<dbReference type="PANTHER" id="PTHR12080:SF48">
    <property type="entry name" value="IMMUNOGLOBULIN SUBTYPE DOMAIN-CONTAINING PROTEIN"/>
    <property type="match status" value="1"/>
</dbReference>
<evidence type="ECO:0000259" key="7">
    <source>
        <dbReference type="PROSITE" id="PS50835"/>
    </source>
</evidence>
<dbReference type="InterPro" id="IPR036179">
    <property type="entry name" value="Ig-like_dom_sf"/>
</dbReference>
<dbReference type="SUPFAM" id="SSF48726">
    <property type="entry name" value="Immunoglobulin"/>
    <property type="match status" value="1"/>
</dbReference>
<keyword evidence="5" id="KW-0812">Transmembrane</keyword>
<feature type="domain" description="Ig-like" evidence="7">
    <location>
        <begin position="105"/>
        <end position="182"/>
    </location>
</feature>
<organism evidence="8 9">
    <name type="scientific">Coilia grayii</name>
    <name type="common">Gray's grenadier anchovy</name>
    <dbReference type="NCBI Taxonomy" id="363190"/>
    <lineage>
        <taxon>Eukaryota</taxon>
        <taxon>Metazoa</taxon>
        <taxon>Chordata</taxon>
        <taxon>Craniata</taxon>
        <taxon>Vertebrata</taxon>
        <taxon>Euteleostomi</taxon>
        <taxon>Actinopterygii</taxon>
        <taxon>Neopterygii</taxon>
        <taxon>Teleostei</taxon>
        <taxon>Clupei</taxon>
        <taxon>Clupeiformes</taxon>
        <taxon>Clupeoidei</taxon>
        <taxon>Engraulidae</taxon>
        <taxon>Coilinae</taxon>
        <taxon>Coilia</taxon>
    </lineage>
</organism>
<dbReference type="PANTHER" id="PTHR12080">
    <property type="entry name" value="SIGNALING LYMPHOCYTIC ACTIVATION MOLECULE"/>
    <property type="match status" value="1"/>
</dbReference>
<keyword evidence="4" id="KW-0325">Glycoprotein</keyword>
<keyword evidence="2 6" id="KW-0732">Signal</keyword>
<reference evidence="8 9" key="1">
    <citation type="submission" date="2024-09" db="EMBL/GenBank/DDBJ databases">
        <title>A chromosome-level genome assembly of Gray's grenadier anchovy, Coilia grayii.</title>
        <authorList>
            <person name="Fu Z."/>
        </authorList>
    </citation>
    <scope>NUCLEOTIDE SEQUENCE [LARGE SCALE GENOMIC DNA]</scope>
    <source>
        <strain evidence="8">G4</strain>
        <tissue evidence="8">Muscle</tissue>
    </source>
</reference>
<name>A0ABD1KUI5_9TELE</name>
<evidence type="ECO:0000256" key="5">
    <source>
        <dbReference type="SAM" id="Phobius"/>
    </source>
</evidence>
<gene>
    <name evidence="8" type="ORF">ACEWY4_001978</name>
</gene>